<feature type="compositionally biased region" description="Basic residues" evidence="5">
    <location>
        <begin position="1"/>
        <end position="12"/>
    </location>
</feature>
<dbReference type="Pfam" id="PF07842">
    <property type="entry name" value="GCFC"/>
    <property type="match status" value="1"/>
</dbReference>
<sequence length="743" mass="85933">MFRKTNRTKNIRRKIETSDNEQEGNQPTVVTKTPLKAKSEKKKKAVKNVGLSFDQQEDDQEDVFKVKKSKASQRMTSQGKLQVPETSTVDTDVPKYNDDYLASLRANTPTLPATFTSHADDSTDDLLAEKFPKTMTARLGDTSIPDANAIHAAKKQRERKRQGIQVMDHDQGFISLDDDKKVRKKNYGRLIREEDDVADDGEVELEQYMGDKMILDKSKAKQLESARKQNVRELIEDAQSDADSDDSEQMERWEKDLIKHGGVRMNNKDEQIDPYKVPKDYSPAPIPEPSQLPTVDSVLMRLDMISSDMTSTLQQYEKQLSDVQKRMEDTQVSHQDLEKELQQNSKRYDYFHSLSDSVNNLSAFFDEKMPLLEDLEKEAYDVLSTQKEIATRRRWLDDMDALMSFCQIADRYLEQDALELEEHDEFGRERESLFSATTQTRRTTERQQRMDHHREAIAVDEDTDMAMELGLWSDDEVSDTWHDKKESKLETLQLDKVEDILEDVNDDFSSLAAVIEHFEAWRTKFPDDYTKAFGSLSLPAAFEFHVRCELVSWDPFSTSVELDGMNWHAVLSSFGVIDDENDQVDVELINKVVEKVVMKRVKHLLGTMNPVSGRQMRYGAHLFEQLSYYVEKQDRAFQDLLAAVEKVIEEPLLRYAQLVDAIVDRPSCLTEEQQANKHFFIARQMKYLKNLQHWRRYLSPVVLQSLGKMVVHRLIAPLLQPSLHPPDNQLQQDALALFEKLTK</sequence>
<feature type="region of interest" description="Disordered" evidence="5">
    <location>
        <begin position="273"/>
        <end position="292"/>
    </location>
</feature>
<dbReference type="GO" id="GO:0000390">
    <property type="term" value="P:spliceosomal complex disassembly"/>
    <property type="evidence" value="ECO:0007669"/>
    <property type="project" value="InterPro"/>
</dbReference>
<keyword evidence="4" id="KW-0175">Coiled coil</keyword>
<dbReference type="InterPro" id="IPR012890">
    <property type="entry name" value="GCFC2-like"/>
</dbReference>
<evidence type="ECO:0000256" key="3">
    <source>
        <dbReference type="ARBA" id="ARBA00023242"/>
    </source>
</evidence>
<dbReference type="OrthoDB" id="429427at2759"/>
<keyword evidence="3" id="KW-0539">Nucleus</keyword>
<dbReference type="GO" id="GO:0003677">
    <property type="term" value="F:DNA binding"/>
    <property type="evidence" value="ECO:0007669"/>
    <property type="project" value="InterPro"/>
</dbReference>
<feature type="region of interest" description="Disordered" evidence="5">
    <location>
        <begin position="1"/>
        <end position="42"/>
    </location>
</feature>
<comment type="similarity">
    <text evidence="2">Belongs to the GCF family.</text>
</comment>
<comment type="caution">
    <text evidence="7">The sequence shown here is derived from an EMBL/GenBank/DDBJ whole genome shotgun (WGS) entry which is preliminary data.</text>
</comment>
<dbReference type="InterPro" id="IPR022783">
    <property type="entry name" value="GCFC_dom"/>
</dbReference>
<evidence type="ECO:0000256" key="4">
    <source>
        <dbReference type="SAM" id="Coils"/>
    </source>
</evidence>
<evidence type="ECO:0000256" key="2">
    <source>
        <dbReference type="ARBA" id="ARBA00010801"/>
    </source>
</evidence>
<dbReference type="PANTHER" id="PTHR12214:SF0">
    <property type="entry name" value="LD29489P"/>
    <property type="match status" value="1"/>
</dbReference>
<evidence type="ECO:0000256" key="5">
    <source>
        <dbReference type="SAM" id="MobiDB-lite"/>
    </source>
</evidence>
<feature type="compositionally biased region" description="Polar residues" evidence="5">
    <location>
        <begin position="72"/>
        <end position="90"/>
    </location>
</feature>
<accession>A0A1X2GH85</accession>
<feature type="domain" description="GCF C-terminal" evidence="6">
    <location>
        <begin position="512"/>
        <end position="706"/>
    </location>
</feature>
<feature type="coiled-coil region" evidence="4">
    <location>
        <begin position="306"/>
        <end position="347"/>
    </location>
</feature>
<evidence type="ECO:0000313" key="7">
    <source>
        <dbReference type="EMBL" id="ORX53674.1"/>
    </source>
</evidence>
<gene>
    <name evidence="7" type="ORF">DM01DRAFT_1390775</name>
</gene>
<keyword evidence="8" id="KW-1185">Reference proteome</keyword>
<evidence type="ECO:0000259" key="6">
    <source>
        <dbReference type="Pfam" id="PF07842"/>
    </source>
</evidence>
<dbReference type="Proteomes" id="UP000242146">
    <property type="component" value="Unassembled WGS sequence"/>
</dbReference>
<dbReference type="InterPro" id="IPR028211">
    <property type="entry name" value="Ntr2"/>
</dbReference>
<comment type="subcellular location">
    <subcellularLocation>
        <location evidence="1">Nucleus</location>
    </subcellularLocation>
</comment>
<reference evidence="7 8" key="1">
    <citation type="submission" date="2016-07" db="EMBL/GenBank/DDBJ databases">
        <title>Pervasive Adenine N6-methylation of Active Genes in Fungi.</title>
        <authorList>
            <consortium name="DOE Joint Genome Institute"/>
            <person name="Mondo S.J."/>
            <person name="Dannebaum R.O."/>
            <person name="Kuo R.C."/>
            <person name="Labutti K."/>
            <person name="Haridas S."/>
            <person name="Kuo A."/>
            <person name="Salamov A."/>
            <person name="Ahrendt S.R."/>
            <person name="Lipzen A."/>
            <person name="Sullivan W."/>
            <person name="Andreopoulos W.B."/>
            <person name="Clum A."/>
            <person name="Lindquist E."/>
            <person name="Daum C."/>
            <person name="Ramamoorthy G.K."/>
            <person name="Gryganskyi A."/>
            <person name="Culley D."/>
            <person name="Magnuson J.K."/>
            <person name="James T.Y."/>
            <person name="O'Malley M.A."/>
            <person name="Stajich J.E."/>
            <person name="Spatafora J.W."/>
            <person name="Visel A."/>
            <person name="Grigoriev I.V."/>
        </authorList>
    </citation>
    <scope>NUCLEOTIDE SEQUENCE [LARGE SCALE GENOMIC DNA]</scope>
    <source>
        <strain evidence="7 8">NRRL 3301</strain>
    </source>
</reference>
<dbReference type="GO" id="GO:0071008">
    <property type="term" value="C:U2-type post-mRNA release spliceosomal complex"/>
    <property type="evidence" value="ECO:0007669"/>
    <property type="project" value="InterPro"/>
</dbReference>
<dbReference type="Pfam" id="PF15458">
    <property type="entry name" value="NTR2"/>
    <property type="match status" value="1"/>
</dbReference>
<dbReference type="STRING" id="101127.A0A1X2GH85"/>
<dbReference type="EMBL" id="MCGT01000015">
    <property type="protein sequence ID" value="ORX53674.1"/>
    <property type="molecule type" value="Genomic_DNA"/>
</dbReference>
<name>A0A1X2GH85_9FUNG</name>
<evidence type="ECO:0000256" key="1">
    <source>
        <dbReference type="ARBA" id="ARBA00004123"/>
    </source>
</evidence>
<evidence type="ECO:0000313" key="8">
    <source>
        <dbReference type="Proteomes" id="UP000242146"/>
    </source>
</evidence>
<protein>
    <submittedName>
        <fullName evidence="7">GCFC-domain-containing protein</fullName>
    </submittedName>
</protein>
<feature type="region of interest" description="Disordered" evidence="5">
    <location>
        <begin position="69"/>
        <end position="94"/>
    </location>
</feature>
<organism evidence="7 8">
    <name type="scientific">Hesseltinella vesiculosa</name>
    <dbReference type="NCBI Taxonomy" id="101127"/>
    <lineage>
        <taxon>Eukaryota</taxon>
        <taxon>Fungi</taxon>
        <taxon>Fungi incertae sedis</taxon>
        <taxon>Mucoromycota</taxon>
        <taxon>Mucoromycotina</taxon>
        <taxon>Mucoromycetes</taxon>
        <taxon>Mucorales</taxon>
        <taxon>Cunninghamellaceae</taxon>
        <taxon>Hesseltinella</taxon>
    </lineage>
</organism>
<dbReference type="PANTHER" id="PTHR12214">
    <property type="entry name" value="GC-RICH SEQUENCE DNA-BINDING FACTOR"/>
    <property type="match status" value="1"/>
</dbReference>
<proteinExistence type="inferred from homology"/>
<dbReference type="AlphaFoldDB" id="A0A1X2GH85"/>